<proteinExistence type="predicted"/>
<sequence>LYDATHPIHAAASTEPPNALQAQHLSVAAKLGISLPNLAPDVRDYDTNESVATLFPKFTPTSLQTSISEGNNQSSEPKKKKYAKEAWPGKRPSGSMLIVK</sequence>
<evidence type="ECO:0000313" key="3">
    <source>
        <dbReference type="Proteomes" id="UP000676336"/>
    </source>
</evidence>
<protein>
    <submittedName>
        <fullName evidence="2">Uncharacterized protein</fullName>
    </submittedName>
</protein>
<dbReference type="Proteomes" id="UP000676336">
    <property type="component" value="Unassembled WGS sequence"/>
</dbReference>
<feature type="non-terminal residue" evidence="2">
    <location>
        <position position="100"/>
    </location>
</feature>
<gene>
    <name evidence="2" type="ORF">SMN809_LOCUS66403</name>
</gene>
<dbReference type="EMBL" id="CAJOBI010313281">
    <property type="protein sequence ID" value="CAF5172934.1"/>
    <property type="molecule type" value="Genomic_DNA"/>
</dbReference>
<comment type="caution">
    <text evidence="2">The sequence shown here is derived from an EMBL/GenBank/DDBJ whole genome shotgun (WGS) entry which is preliminary data.</text>
</comment>
<feature type="region of interest" description="Disordered" evidence="1">
    <location>
        <begin position="62"/>
        <end position="100"/>
    </location>
</feature>
<evidence type="ECO:0000256" key="1">
    <source>
        <dbReference type="SAM" id="MobiDB-lite"/>
    </source>
</evidence>
<evidence type="ECO:0000313" key="2">
    <source>
        <dbReference type="EMBL" id="CAF5172934.1"/>
    </source>
</evidence>
<name>A0A8S3GXD0_9BILA</name>
<feature type="compositionally biased region" description="Polar residues" evidence="1">
    <location>
        <begin position="62"/>
        <end position="75"/>
    </location>
</feature>
<accession>A0A8S3GXD0</accession>
<dbReference type="AlphaFoldDB" id="A0A8S3GXD0"/>
<organism evidence="2 3">
    <name type="scientific">Rotaria magnacalcarata</name>
    <dbReference type="NCBI Taxonomy" id="392030"/>
    <lineage>
        <taxon>Eukaryota</taxon>
        <taxon>Metazoa</taxon>
        <taxon>Spiralia</taxon>
        <taxon>Gnathifera</taxon>
        <taxon>Rotifera</taxon>
        <taxon>Eurotatoria</taxon>
        <taxon>Bdelloidea</taxon>
        <taxon>Philodinida</taxon>
        <taxon>Philodinidae</taxon>
        <taxon>Rotaria</taxon>
    </lineage>
</organism>
<reference evidence="2" key="1">
    <citation type="submission" date="2021-02" db="EMBL/GenBank/DDBJ databases">
        <authorList>
            <person name="Nowell W R."/>
        </authorList>
    </citation>
    <scope>NUCLEOTIDE SEQUENCE</scope>
</reference>